<name>A0ABV8VWA8_9BACI</name>
<proteinExistence type="predicted"/>
<dbReference type="InterPro" id="IPR006938">
    <property type="entry name" value="DUF624"/>
</dbReference>
<dbReference type="Proteomes" id="UP001595880">
    <property type="component" value="Unassembled WGS sequence"/>
</dbReference>
<protein>
    <submittedName>
        <fullName evidence="2">YesL family protein</fullName>
    </submittedName>
</protein>
<evidence type="ECO:0000313" key="2">
    <source>
        <dbReference type="EMBL" id="MFC4388763.1"/>
    </source>
</evidence>
<feature type="transmembrane region" description="Helical" evidence="1">
    <location>
        <begin position="146"/>
        <end position="170"/>
    </location>
</feature>
<gene>
    <name evidence="2" type="ORF">ACFOZ1_13260</name>
</gene>
<keyword evidence="1" id="KW-0812">Transmembrane</keyword>
<keyword evidence="1" id="KW-1133">Transmembrane helix</keyword>
<sequence length="223" mass="26135">MKSSNSNRFYKFLEWMMWMMYLNLLWIAGTLMGLAIVGIFPATLAIVVTVREWHMKDDQIKMTQTFFRAWRKHFFAANGIGILYLLIGYILYVDFYWIVDLQSDFRNVFVVFFFVFTIMFLISALYVFPAYAHFDTKILKTLKNATIVGVFSPFITILMGVLLLFLYYLYSLIPGLIPVISVSVVLFTVTKLALFAFSHFDNKQQYLRDKNEQTLKKGEHTHA</sequence>
<reference evidence="3" key="1">
    <citation type="journal article" date="2019" name="Int. J. Syst. Evol. Microbiol.">
        <title>The Global Catalogue of Microorganisms (GCM) 10K type strain sequencing project: providing services to taxonomists for standard genome sequencing and annotation.</title>
        <authorList>
            <consortium name="The Broad Institute Genomics Platform"/>
            <consortium name="The Broad Institute Genome Sequencing Center for Infectious Disease"/>
            <person name="Wu L."/>
            <person name="Ma J."/>
        </authorList>
    </citation>
    <scope>NUCLEOTIDE SEQUENCE [LARGE SCALE GENOMIC DNA]</scope>
    <source>
        <strain evidence="3">KACC 14058</strain>
    </source>
</reference>
<organism evidence="2 3">
    <name type="scientific">Gracilibacillus marinus</name>
    <dbReference type="NCBI Taxonomy" id="630535"/>
    <lineage>
        <taxon>Bacteria</taxon>
        <taxon>Bacillati</taxon>
        <taxon>Bacillota</taxon>
        <taxon>Bacilli</taxon>
        <taxon>Bacillales</taxon>
        <taxon>Bacillaceae</taxon>
        <taxon>Gracilibacillus</taxon>
    </lineage>
</organism>
<keyword evidence="3" id="KW-1185">Reference proteome</keyword>
<feature type="transmembrane region" description="Helical" evidence="1">
    <location>
        <begin position="34"/>
        <end position="53"/>
    </location>
</feature>
<dbReference type="Pfam" id="PF04854">
    <property type="entry name" value="DUF624"/>
    <property type="match status" value="1"/>
</dbReference>
<feature type="transmembrane region" description="Helical" evidence="1">
    <location>
        <begin position="110"/>
        <end position="134"/>
    </location>
</feature>
<keyword evidence="1" id="KW-0472">Membrane</keyword>
<evidence type="ECO:0000256" key="1">
    <source>
        <dbReference type="SAM" id="Phobius"/>
    </source>
</evidence>
<feature type="transmembrane region" description="Helical" evidence="1">
    <location>
        <begin position="176"/>
        <end position="200"/>
    </location>
</feature>
<evidence type="ECO:0000313" key="3">
    <source>
        <dbReference type="Proteomes" id="UP001595880"/>
    </source>
</evidence>
<comment type="caution">
    <text evidence="2">The sequence shown here is derived from an EMBL/GenBank/DDBJ whole genome shotgun (WGS) entry which is preliminary data.</text>
</comment>
<feature type="transmembrane region" description="Helical" evidence="1">
    <location>
        <begin position="74"/>
        <end position="98"/>
    </location>
</feature>
<dbReference type="RefSeq" id="WP_390200030.1">
    <property type="nucleotide sequence ID" value="NZ_JBHSDV010000004.1"/>
</dbReference>
<accession>A0ABV8VWA8</accession>
<dbReference type="EMBL" id="JBHSDV010000004">
    <property type="protein sequence ID" value="MFC4388763.1"/>
    <property type="molecule type" value="Genomic_DNA"/>
</dbReference>